<gene>
    <name evidence="1" type="ORF">F383_00206</name>
</gene>
<dbReference type="PANTHER" id="PTHR13650">
    <property type="entry name" value="SPATACSIN"/>
    <property type="match status" value="1"/>
</dbReference>
<sequence length="476" mass="52027">MDRSAGSEGPAILKLHKWGPSGLPLNLSEYREAFISPTRELLLLLSYQCQALLLPLTTGGSVDTDVSESCHDKSSQNLGLLASRSNLKEDIPSTSGSASDCDDVISLKHGFSRSNGYPFLCDVNSLAWGMCGDTYNQHKDGSFRELLFVSGNQGVMVHAFSHPDNSSEPAAMLEGEFREGKWVEWGPSSSSLPFKHIEAEKPVDLSFEGTQNTINKNIANGNLGVPDKISKKVGVDVLSETSSSKRWLRSFFTKAGTVEYEGSIWTRFPQKSSFPSSAKVVSFGIFTSNFPVLRFLCKENSSSSGESCQETIRNLENGSHENVELDSVVQDDRFLNLGSKKFSLKGREELSIGEAIGCTFQGCFYLVTDGGLSVVLPSVSVSSNLLLIETVGYQQPNIGTGIGCQAKNILGLEEPKMFWSPWKVEILDRILLYEGPEEADRLCLENVMVAGTKLGFSCWYPKLLLTNLALCIGPVH</sequence>
<evidence type="ECO:0000313" key="2">
    <source>
        <dbReference type="Proteomes" id="UP000032142"/>
    </source>
</evidence>
<dbReference type="GO" id="GO:0005737">
    <property type="term" value="C:cytoplasm"/>
    <property type="evidence" value="ECO:0007669"/>
    <property type="project" value="TreeGrafter"/>
</dbReference>
<organism evidence="1 2">
    <name type="scientific">Gossypium arboreum</name>
    <name type="common">Tree cotton</name>
    <name type="synonym">Gossypium nanking</name>
    <dbReference type="NCBI Taxonomy" id="29729"/>
    <lineage>
        <taxon>Eukaryota</taxon>
        <taxon>Viridiplantae</taxon>
        <taxon>Streptophyta</taxon>
        <taxon>Embryophyta</taxon>
        <taxon>Tracheophyta</taxon>
        <taxon>Spermatophyta</taxon>
        <taxon>Magnoliopsida</taxon>
        <taxon>eudicotyledons</taxon>
        <taxon>Gunneridae</taxon>
        <taxon>Pentapetalae</taxon>
        <taxon>rosids</taxon>
        <taxon>malvids</taxon>
        <taxon>Malvales</taxon>
        <taxon>Malvaceae</taxon>
        <taxon>Malvoideae</taxon>
        <taxon>Gossypium</taxon>
    </lineage>
</organism>
<evidence type="ECO:0000313" key="1">
    <source>
        <dbReference type="EMBL" id="KHG18463.1"/>
    </source>
</evidence>
<name>A0A0B0NVC5_GOSAR</name>
<accession>A0A0B0NVC5</accession>
<dbReference type="EMBL" id="KN410656">
    <property type="protein sequence ID" value="KHG18463.1"/>
    <property type="molecule type" value="Genomic_DNA"/>
</dbReference>
<dbReference type="PANTHER" id="PTHR13650:SF0">
    <property type="entry name" value="SPATACSIN"/>
    <property type="match status" value="1"/>
</dbReference>
<keyword evidence="2" id="KW-1185">Reference proteome</keyword>
<reference evidence="2" key="1">
    <citation type="submission" date="2014-09" db="EMBL/GenBank/DDBJ databases">
        <authorList>
            <person name="Mudge J."/>
            <person name="Ramaraj T."/>
            <person name="Lindquist I.E."/>
            <person name="Bharti A.K."/>
            <person name="Sundararajan A."/>
            <person name="Cameron C.T."/>
            <person name="Woodward J.E."/>
            <person name="May G.D."/>
            <person name="Brubaker C."/>
            <person name="Broadhvest J."/>
            <person name="Wilkins T.A."/>
        </authorList>
    </citation>
    <scope>NUCLEOTIDE SEQUENCE</scope>
    <source>
        <strain evidence="2">cv. AKA8401</strain>
    </source>
</reference>
<dbReference type="InterPro" id="IPR028103">
    <property type="entry name" value="Spatacsin"/>
</dbReference>
<protein>
    <submittedName>
        <fullName evidence="1">Uncharacterized protein</fullName>
    </submittedName>
</protein>
<dbReference type="Proteomes" id="UP000032142">
    <property type="component" value="Unassembled WGS sequence"/>
</dbReference>
<dbReference type="AlphaFoldDB" id="A0A0B0NVC5"/>
<proteinExistence type="predicted"/>